<sequence length="123" mass="13444">MTPNRLIGGEKKESSESASVSEPHPSTSEFTEITADIFMDGDLSSDNLPPPHSSPLLFYAIQHQPSLTSGTLLQSNVNVFKKLVKVCLVVLGSMCCSTIKWIPNDLKEHTVTALLFIMALKIQ</sequence>
<reference evidence="2 3" key="1">
    <citation type="submission" date="2019-05" db="EMBL/GenBank/DDBJ databases">
        <title>Another draft genome of Portunus trituberculatus and its Hox gene families provides insights of decapod evolution.</title>
        <authorList>
            <person name="Jeong J.-H."/>
            <person name="Song I."/>
            <person name="Kim S."/>
            <person name="Choi T."/>
            <person name="Kim D."/>
            <person name="Ryu S."/>
            <person name="Kim W."/>
        </authorList>
    </citation>
    <scope>NUCLEOTIDE SEQUENCE [LARGE SCALE GENOMIC DNA]</scope>
    <source>
        <tissue evidence="2">Muscle</tissue>
    </source>
</reference>
<organism evidence="2 3">
    <name type="scientific">Portunus trituberculatus</name>
    <name type="common">Swimming crab</name>
    <name type="synonym">Neptunus trituberculatus</name>
    <dbReference type="NCBI Taxonomy" id="210409"/>
    <lineage>
        <taxon>Eukaryota</taxon>
        <taxon>Metazoa</taxon>
        <taxon>Ecdysozoa</taxon>
        <taxon>Arthropoda</taxon>
        <taxon>Crustacea</taxon>
        <taxon>Multicrustacea</taxon>
        <taxon>Malacostraca</taxon>
        <taxon>Eumalacostraca</taxon>
        <taxon>Eucarida</taxon>
        <taxon>Decapoda</taxon>
        <taxon>Pleocyemata</taxon>
        <taxon>Brachyura</taxon>
        <taxon>Eubrachyura</taxon>
        <taxon>Portunoidea</taxon>
        <taxon>Portunidae</taxon>
        <taxon>Portuninae</taxon>
        <taxon>Portunus</taxon>
    </lineage>
</organism>
<feature type="region of interest" description="Disordered" evidence="1">
    <location>
        <begin position="1"/>
        <end position="28"/>
    </location>
</feature>
<evidence type="ECO:0000313" key="3">
    <source>
        <dbReference type="Proteomes" id="UP000324222"/>
    </source>
</evidence>
<dbReference type="EMBL" id="VSRR010012237">
    <property type="protein sequence ID" value="MPC54285.1"/>
    <property type="molecule type" value="Genomic_DNA"/>
</dbReference>
<comment type="caution">
    <text evidence="2">The sequence shown here is derived from an EMBL/GenBank/DDBJ whole genome shotgun (WGS) entry which is preliminary data.</text>
</comment>
<name>A0A5B7GA29_PORTR</name>
<dbReference type="Proteomes" id="UP000324222">
    <property type="component" value="Unassembled WGS sequence"/>
</dbReference>
<accession>A0A5B7GA29</accession>
<evidence type="ECO:0000313" key="2">
    <source>
        <dbReference type="EMBL" id="MPC54285.1"/>
    </source>
</evidence>
<keyword evidence="3" id="KW-1185">Reference proteome</keyword>
<gene>
    <name evidence="2" type="ORF">E2C01_048195</name>
</gene>
<evidence type="ECO:0000256" key="1">
    <source>
        <dbReference type="SAM" id="MobiDB-lite"/>
    </source>
</evidence>
<proteinExistence type="predicted"/>
<protein>
    <submittedName>
        <fullName evidence="2">Uncharacterized protein</fullName>
    </submittedName>
</protein>
<dbReference type="AlphaFoldDB" id="A0A5B7GA29"/>